<dbReference type="AlphaFoldDB" id="A0A5D0TQD8"/>
<organism evidence="3 4">
    <name type="scientific">Actinomadura syzygii</name>
    <dbReference type="NCBI Taxonomy" id="1427538"/>
    <lineage>
        <taxon>Bacteria</taxon>
        <taxon>Bacillati</taxon>
        <taxon>Actinomycetota</taxon>
        <taxon>Actinomycetes</taxon>
        <taxon>Streptosporangiales</taxon>
        <taxon>Thermomonosporaceae</taxon>
        <taxon>Actinomadura</taxon>
    </lineage>
</organism>
<reference evidence="3 4" key="1">
    <citation type="submission" date="2019-08" db="EMBL/GenBank/DDBJ databases">
        <title>Actinomadura sp. nov. CYP1-5 isolated from mountain soil.</title>
        <authorList>
            <person name="Songsumanus A."/>
            <person name="Kuncharoen N."/>
            <person name="Kudo T."/>
            <person name="Yuki M."/>
            <person name="Igarashi Y."/>
            <person name="Tanasupawat S."/>
        </authorList>
    </citation>
    <scope>NUCLEOTIDE SEQUENCE [LARGE SCALE GENOMIC DNA]</scope>
    <source>
        <strain evidence="3 4">GKU157</strain>
    </source>
</reference>
<dbReference type="Gene3D" id="1.10.510.10">
    <property type="entry name" value="Transferase(Phosphotransferase) domain 1"/>
    <property type="match status" value="1"/>
</dbReference>
<sequence>MLTVGTGGELRLGPAVDRGGQGELFAVSGRPDLVFKRIHDAELARDAAWPDRLRVMVAHPPAGVRDGQGHVLLAWPSDYVLDGDRCVGFLMPRLDISRTAELHLLANPSDRRSPAPGGPHWAVQWTWRELLHTAVNLAAAVRVVHDSGVVIGDFQERNVLVDQTALVSLVDCDSMQVADPDTGRVFHCTVGRPEYTAPELIGADVANVRREPSSDLFALAVHIHQILFSGAHPFDGLWTGSGEKPRRDRLAAKGWYANGRKGPLRPPPGVPGFELITAPVRDLFDRALAEGARRPERRPTAAEWQAALRELAADLRSCRADRTHVHPREAASCPWCAAERARSEHAPPEHAPPEHAPPARVPAPRQVAAAAPVRRRRRWPAWVGAFAVLATVGAFAVPKVADAVRTEPTPPDIAAPRLTGASTRTVPAKAQFQSAYPSTLRIERASLSGFRLTVSFDARGDYVSNPGFRGARLLVHTRRGLVDVPPMKLEPIASDQKHIAARLTYPAHLPGDYDFVFNRDRFPWTRIGRVDVPAVAVVPNANGAFGTPASWTLFRKTSLPGGRLRLDVGGYGRPGDSCLLPTKSEPKTTEREYQNQTYFTWNGTTSMAVGNAPFYRATLTFPHKSRAFRFYCGISETEIPL</sequence>
<name>A0A5D0TQD8_9ACTN</name>
<keyword evidence="4" id="KW-1185">Reference proteome</keyword>
<protein>
    <submittedName>
        <fullName evidence="3">Protein kinase</fullName>
    </submittedName>
</protein>
<feature type="region of interest" description="Disordered" evidence="1">
    <location>
        <begin position="344"/>
        <end position="364"/>
    </location>
</feature>
<dbReference type="GO" id="GO:0005524">
    <property type="term" value="F:ATP binding"/>
    <property type="evidence" value="ECO:0007669"/>
    <property type="project" value="InterPro"/>
</dbReference>
<dbReference type="InterPro" id="IPR000719">
    <property type="entry name" value="Prot_kinase_dom"/>
</dbReference>
<keyword evidence="3" id="KW-0418">Kinase</keyword>
<evidence type="ECO:0000313" key="4">
    <source>
        <dbReference type="Proteomes" id="UP000322634"/>
    </source>
</evidence>
<dbReference type="InterPro" id="IPR011009">
    <property type="entry name" value="Kinase-like_dom_sf"/>
</dbReference>
<dbReference type="SUPFAM" id="SSF56112">
    <property type="entry name" value="Protein kinase-like (PK-like)"/>
    <property type="match status" value="1"/>
</dbReference>
<feature type="compositionally biased region" description="Basic and acidic residues" evidence="1">
    <location>
        <begin position="344"/>
        <end position="353"/>
    </location>
</feature>
<gene>
    <name evidence="3" type="ORF">FXF65_42580</name>
</gene>
<keyword evidence="3" id="KW-0808">Transferase</keyword>
<accession>A0A5D0TQD8</accession>
<evidence type="ECO:0000256" key="1">
    <source>
        <dbReference type="SAM" id="MobiDB-lite"/>
    </source>
</evidence>
<feature type="domain" description="Protein kinase" evidence="2">
    <location>
        <begin position="10"/>
        <end position="308"/>
    </location>
</feature>
<dbReference type="OrthoDB" id="3700382at2"/>
<dbReference type="InterPro" id="IPR051681">
    <property type="entry name" value="Ser/Thr_Kinases-Pseudokinases"/>
</dbReference>
<dbReference type="RefSeq" id="WP_148356177.1">
    <property type="nucleotide sequence ID" value="NZ_JBHSBF010000032.1"/>
</dbReference>
<dbReference type="Proteomes" id="UP000322634">
    <property type="component" value="Unassembled WGS sequence"/>
</dbReference>
<evidence type="ECO:0000313" key="3">
    <source>
        <dbReference type="EMBL" id="TYC07492.1"/>
    </source>
</evidence>
<evidence type="ECO:0000259" key="2">
    <source>
        <dbReference type="PROSITE" id="PS50011"/>
    </source>
</evidence>
<dbReference type="Pfam" id="PF00069">
    <property type="entry name" value="Pkinase"/>
    <property type="match status" value="1"/>
</dbReference>
<comment type="caution">
    <text evidence="3">The sequence shown here is derived from an EMBL/GenBank/DDBJ whole genome shotgun (WGS) entry which is preliminary data.</text>
</comment>
<dbReference type="EMBL" id="VSFF01000022">
    <property type="protein sequence ID" value="TYC07492.1"/>
    <property type="molecule type" value="Genomic_DNA"/>
</dbReference>
<dbReference type="PANTHER" id="PTHR44329">
    <property type="entry name" value="SERINE/THREONINE-PROTEIN KINASE TNNI3K-RELATED"/>
    <property type="match status" value="1"/>
</dbReference>
<dbReference type="GO" id="GO:0004674">
    <property type="term" value="F:protein serine/threonine kinase activity"/>
    <property type="evidence" value="ECO:0007669"/>
    <property type="project" value="TreeGrafter"/>
</dbReference>
<dbReference type="PROSITE" id="PS50011">
    <property type="entry name" value="PROTEIN_KINASE_DOM"/>
    <property type="match status" value="1"/>
</dbReference>
<proteinExistence type="predicted"/>